<dbReference type="EMBL" id="UYRW01004297">
    <property type="protein sequence ID" value="VDM92465.1"/>
    <property type="molecule type" value="Genomic_DNA"/>
</dbReference>
<accession>A0A182EM43</accession>
<dbReference type="AlphaFoldDB" id="A0A182EM43"/>
<reference evidence="3" key="1">
    <citation type="submission" date="2016-06" db="UniProtKB">
        <authorList>
            <consortium name="WormBaseParasite"/>
        </authorList>
    </citation>
    <scope>IDENTIFICATION</scope>
</reference>
<evidence type="ECO:0000313" key="2">
    <source>
        <dbReference type="Proteomes" id="UP000271087"/>
    </source>
</evidence>
<sequence>MYLVGLTELLTELQYSTFMCALYTFNSKGYSSFPASVLDINARGYRSQHFPSIMHGDFAFKVLQGPCIIFFATTLYKSLSTSGSGISAHITFCLKIRAVMSCLFIVDCPGNKRFCISSQAGLHVNVMDRAKLSLIQTLKQRTAFQNEFVLIIWQQKKGAGFMINLPFHFECLHKMCRHDFCAERCHLEAGVVFSDFG</sequence>
<dbReference type="Proteomes" id="UP000271087">
    <property type="component" value="Unassembled WGS sequence"/>
</dbReference>
<proteinExistence type="predicted"/>
<name>A0A182EM43_ONCOC</name>
<dbReference type="OrthoDB" id="10227731at2759"/>
<evidence type="ECO:0000313" key="3">
    <source>
        <dbReference type="WBParaSite" id="nOo.2.0.1.t09185-RA"/>
    </source>
</evidence>
<reference evidence="1 2" key="2">
    <citation type="submission" date="2018-08" db="EMBL/GenBank/DDBJ databases">
        <authorList>
            <person name="Laetsch R D."/>
            <person name="Stevens L."/>
            <person name="Kumar S."/>
            <person name="Blaxter L. M."/>
        </authorList>
    </citation>
    <scope>NUCLEOTIDE SEQUENCE [LARGE SCALE GENOMIC DNA]</scope>
</reference>
<gene>
    <name evidence="1" type="ORF">NOO_LOCUS9185</name>
</gene>
<evidence type="ECO:0000313" key="1">
    <source>
        <dbReference type="EMBL" id="VDM92465.1"/>
    </source>
</evidence>
<keyword evidence="2" id="KW-1185">Reference proteome</keyword>
<dbReference type="WBParaSite" id="nOo.2.0.1.t09185-RA">
    <property type="protein sequence ID" value="nOo.2.0.1.t09185-RA"/>
    <property type="gene ID" value="nOo.2.0.1.g09185"/>
</dbReference>
<organism evidence="3">
    <name type="scientific">Onchocerca ochengi</name>
    <name type="common">Filarial nematode worm</name>
    <dbReference type="NCBI Taxonomy" id="42157"/>
    <lineage>
        <taxon>Eukaryota</taxon>
        <taxon>Metazoa</taxon>
        <taxon>Ecdysozoa</taxon>
        <taxon>Nematoda</taxon>
        <taxon>Chromadorea</taxon>
        <taxon>Rhabditida</taxon>
        <taxon>Spirurina</taxon>
        <taxon>Spiruromorpha</taxon>
        <taxon>Filarioidea</taxon>
        <taxon>Onchocercidae</taxon>
        <taxon>Onchocerca</taxon>
    </lineage>
</organism>
<protein>
    <submittedName>
        <fullName evidence="3">ZP domain-containing protein</fullName>
    </submittedName>
</protein>